<dbReference type="Gene3D" id="2.70.70.10">
    <property type="entry name" value="Glucose Permease (Domain IIA)"/>
    <property type="match status" value="1"/>
</dbReference>
<keyword evidence="4" id="KW-1185">Reference proteome</keyword>
<dbReference type="RefSeq" id="WP_093065638.1">
    <property type="nucleotide sequence ID" value="NZ_FNQP01000004.1"/>
</dbReference>
<evidence type="ECO:0000256" key="1">
    <source>
        <dbReference type="SAM" id="Phobius"/>
    </source>
</evidence>
<dbReference type="AlphaFoldDB" id="A0A1H3Y1D4"/>
<evidence type="ECO:0000313" key="3">
    <source>
        <dbReference type="EMBL" id="SEA05545.1"/>
    </source>
</evidence>
<reference evidence="3 4" key="1">
    <citation type="submission" date="2016-10" db="EMBL/GenBank/DDBJ databases">
        <authorList>
            <person name="de Groot N.N."/>
        </authorList>
    </citation>
    <scope>NUCLEOTIDE SEQUENCE [LARGE SCALE GENOMIC DNA]</scope>
    <source>
        <strain evidence="3 4">DSM 21228</strain>
    </source>
</reference>
<keyword evidence="1" id="KW-0812">Transmembrane</keyword>
<protein>
    <submittedName>
        <fullName evidence="3">Peptidase family M23</fullName>
    </submittedName>
</protein>
<feature type="transmembrane region" description="Helical" evidence="1">
    <location>
        <begin position="7"/>
        <end position="29"/>
    </location>
</feature>
<accession>A0A1H3Y1D4</accession>
<dbReference type="PANTHER" id="PTHR21666:SF268">
    <property type="entry name" value="PEPTIDASE M23 DOMAIN-CONTAINING PROTEIN"/>
    <property type="match status" value="1"/>
</dbReference>
<dbReference type="GO" id="GO:0004222">
    <property type="term" value="F:metalloendopeptidase activity"/>
    <property type="evidence" value="ECO:0007669"/>
    <property type="project" value="TreeGrafter"/>
</dbReference>
<name>A0A1H3Y1D4_9GAMM</name>
<gene>
    <name evidence="3" type="ORF">SAMN05660964_00792</name>
</gene>
<dbReference type="InterPro" id="IPR016047">
    <property type="entry name" value="M23ase_b-sheet_dom"/>
</dbReference>
<evidence type="ECO:0000313" key="4">
    <source>
        <dbReference type="Proteomes" id="UP000199397"/>
    </source>
</evidence>
<dbReference type="STRING" id="525918.SAMN05660964_00792"/>
<evidence type="ECO:0000259" key="2">
    <source>
        <dbReference type="Pfam" id="PF01551"/>
    </source>
</evidence>
<dbReference type="CDD" id="cd12797">
    <property type="entry name" value="M23_peptidase"/>
    <property type="match status" value="1"/>
</dbReference>
<proteinExistence type="predicted"/>
<dbReference type="PANTHER" id="PTHR21666">
    <property type="entry name" value="PEPTIDASE-RELATED"/>
    <property type="match status" value="1"/>
</dbReference>
<dbReference type="SUPFAM" id="SSF51261">
    <property type="entry name" value="Duplicated hybrid motif"/>
    <property type="match status" value="1"/>
</dbReference>
<organism evidence="3 4">
    <name type="scientific">Thiothrix caldifontis</name>
    <dbReference type="NCBI Taxonomy" id="525918"/>
    <lineage>
        <taxon>Bacteria</taxon>
        <taxon>Pseudomonadati</taxon>
        <taxon>Pseudomonadota</taxon>
        <taxon>Gammaproteobacteria</taxon>
        <taxon>Thiotrichales</taxon>
        <taxon>Thiotrichaceae</taxon>
        <taxon>Thiothrix</taxon>
    </lineage>
</organism>
<dbReference type="Proteomes" id="UP000199397">
    <property type="component" value="Unassembled WGS sequence"/>
</dbReference>
<dbReference type="InterPro" id="IPR050570">
    <property type="entry name" value="Cell_wall_metabolism_enzyme"/>
</dbReference>
<feature type="domain" description="M23ase beta-sheet core" evidence="2">
    <location>
        <begin position="60"/>
        <end position="149"/>
    </location>
</feature>
<dbReference type="InterPro" id="IPR011055">
    <property type="entry name" value="Dup_hybrid_motif"/>
</dbReference>
<dbReference type="OrthoDB" id="9800107at2"/>
<keyword evidence="1" id="KW-0472">Membrane</keyword>
<dbReference type="Pfam" id="PF01551">
    <property type="entry name" value="Peptidase_M23"/>
    <property type="match status" value="1"/>
</dbReference>
<keyword evidence="1" id="KW-1133">Transmembrane helix</keyword>
<sequence length="179" mass="19930">MKTTCRSLYTWLEFSAVLGFLGIVAIFLLPEIPQIPVQGASAKDWNPKSFWYYPWGRSGTHKGIDIFAKEGTPVQASTAGLVVRSGVDSLGGNVVAVLGAKWRIHYYAHLQTIKVNNGQWVTVGANIGTVGTSGNAQGKPPHLHYDIRTLYPQPWLYDSSRQQAWRRMFFVDPNSFLGF</sequence>
<dbReference type="EMBL" id="FNQP01000004">
    <property type="protein sequence ID" value="SEA05545.1"/>
    <property type="molecule type" value="Genomic_DNA"/>
</dbReference>